<dbReference type="GO" id="GO:0005634">
    <property type="term" value="C:nucleus"/>
    <property type="evidence" value="ECO:0007669"/>
    <property type="project" value="TreeGrafter"/>
</dbReference>
<sequence length="363" mass="41736">MDQVPRVDAGDLSYAEFCTRFMAPNLPVLVTNVGSNWPVVRDWVDAQRRLRFEELRDRYGQVLAPVVASGAKNEYGDETRDDVVVATYLEWLESGRAEAEQLYLKDWHFTRDFPSDDLYSTPEYFADDWLNWCGSKHKCLVIHLWLRWWDRKARRGDKARDDYRFVYLGPSGSFTPLHHDVFQSYSWSINISGQKEWLLFPPSETPKLLDRLGRSVPSDVRQIDATKYPMAHLAQALRVLQPPGAALFVPSGWYHQVTNTATTLSINHNWFNAYNLATIWRYFQAQLAEVEREIEHCRDSFDSAAEWSAHCQLLLRANIGMDYGELHALLQARLTEATNSPFTIAQIELVLAVLGAHPSVAQN</sequence>
<dbReference type="SMART" id="SM00558">
    <property type="entry name" value="JmjC"/>
    <property type="match status" value="1"/>
</dbReference>
<dbReference type="PANTHER" id="PTHR12480">
    <property type="entry name" value="ARGININE DEMETHYLASE AND LYSYL-HYDROXYLASE JMJD"/>
    <property type="match status" value="1"/>
</dbReference>
<dbReference type="Gene3D" id="2.60.120.650">
    <property type="entry name" value="Cupin"/>
    <property type="match status" value="1"/>
</dbReference>
<dbReference type="GO" id="GO:0005737">
    <property type="term" value="C:cytoplasm"/>
    <property type="evidence" value="ECO:0007669"/>
    <property type="project" value="TreeGrafter"/>
</dbReference>
<dbReference type="GO" id="GO:0016706">
    <property type="term" value="F:2-oxoglutarate-dependent dioxygenase activity"/>
    <property type="evidence" value="ECO:0007669"/>
    <property type="project" value="TreeGrafter"/>
</dbReference>
<keyword evidence="3" id="KW-1185">Reference proteome</keyword>
<feature type="domain" description="JmjC" evidence="1">
    <location>
        <begin position="110"/>
        <end position="287"/>
    </location>
</feature>
<name>A0A1V9YB13_ACHHY</name>
<dbReference type="AlphaFoldDB" id="A0A1V9YB13"/>
<dbReference type="GO" id="GO:0043565">
    <property type="term" value="F:sequence-specific DNA binding"/>
    <property type="evidence" value="ECO:0007669"/>
    <property type="project" value="TreeGrafter"/>
</dbReference>
<dbReference type="Pfam" id="PF13621">
    <property type="entry name" value="Cupin_8"/>
    <property type="match status" value="1"/>
</dbReference>
<dbReference type="GO" id="GO:0045905">
    <property type="term" value="P:positive regulation of translational termination"/>
    <property type="evidence" value="ECO:0007669"/>
    <property type="project" value="TreeGrafter"/>
</dbReference>
<proteinExistence type="predicted"/>
<evidence type="ECO:0000313" key="3">
    <source>
        <dbReference type="Proteomes" id="UP000243579"/>
    </source>
</evidence>
<dbReference type="InterPro" id="IPR041667">
    <property type="entry name" value="Cupin_8"/>
</dbReference>
<reference evidence="2 3" key="1">
    <citation type="journal article" date="2014" name="Genome Biol. Evol.">
        <title>The secreted proteins of Achlya hypogyna and Thraustotheca clavata identify the ancestral oomycete secretome and reveal gene acquisitions by horizontal gene transfer.</title>
        <authorList>
            <person name="Misner I."/>
            <person name="Blouin N."/>
            <person name="Leonard G."/>
            <person name="Richards T.A."/>
            <person name="Lane C.E."/>
        </authorList>
    </citation>
    <scope>NUCLEOTIDE SEQUENCE [LARGE SCALE GENOMIC DNA]</scope>
    <source>
        <strain evidence="2 3">ATCC 48635</strain>
    </source>
</reference>
<dbReference type="SUPFAM" id="SSF51197">
    <property type="entry name" value="Clavaminate synthase-like"/>
    <property type="match status" value="1"/>
</dbReference>
<accession>A0A1V9YB13</accession>
<dbReference type="PROSITE" id="PS51184">
    <property type="entry name" value="JMJC"/>
    <property type="match status" value="1"/>
</dbReference>
<dbReference type="InterPro" id="IPR003347">
    <property type="entry name" value="JmjC_dom"/>
</dbReference>
<organism evidence="2 3">
    <name type="scientific">Achlya hypogyna</name>
    <name type="common">Oomycete</name>
    <name type="synonym">Protoachlya hypogyna</name>
    <dbReference type="NCBI Taxonomy" id="1202772"/>
    <lineage>
        <taxon>Eukaryota</taxon>
        <taxon>Sar</taxon>
        <taxon>Stramenopiles</taxon>
        <taxon>Oomycota</taxon>
        <taxon>Saprolegniomycetes</taxon>
        <taxon>Saprolegniales</taxon>
        <taxon>Achlyaceae</taxon>
        <taxon>Achlya</taxon>
    </lineage>
</organism>
<evidence type="ECO:0000313" key="2">
    <source>
        <dbReference type="EMBL" id="OQR82896.1"/>
    </source>
</evidence>
<dbReference type="InterPro" id="IPR050910">
    <property type="entry name" value="JMJD6_ArgDemeth/LysHydrox"/>
</dbReference>
<dbReference type="OrthoDB" id="203487at2759"/>
<comment type="caution">
    <text evidence="2">The sequence shown here is derived from an EMBL/GenBank/DDBJ whole genome shotgun (WGS) entry which is preliminary data.</text>
</comment>
<gene>
    <name evidence="2" type="ORF">ACHHYP_15372</name>
</gene>
<dbReference type="EMBL" id="JNBR01002411">
    <property type="protein sequence ID" value="OQR82896.1"/>
    <property type="molecule type" value="Genomic_DNA"/>
</dbReference>
<protein>
    <recommendedName>
        <fullName evidence="1">JmjC domain-containing protein</fullName>
    </recommendedName>
</protein>
<dbReference type="Proteomes" id="UP000243579">
    <property type="component" value="Unassembled WGS sequence"/>
</dbReference>
<dbReference type="STRING" id="1202772.A0A1V9YB13"/>
<evidence type="ECO:0000259" key="1">
    <source>
        <dbReference type="PROSITE" id="PS51184"/>
    </source>
</evidence>
<dbReference type="PANTHER" id="PTHR12480:SF6">
    <property type="entry name" value="2-OXOGLUTARATE AND IRON-DEPENDENT OXYGENASE JMJD4"/>
    <property type="match status" value="1"/>
</dbReference>